<evidence type="ECO:0000313" key="6">
    <source>
        <dbReference type="Proteomes" id="UP000000582"/>
    </source>
</evidence>
<dbReference type="GO" id="GO:1990599">
    <property type="term" value="F:3' overhang single-stranded DNA endodeoxyribonuclease activity"/>
    <property type="evidence" value="ECO:0007669"/>
    <property type="project" value="UniProtKB-EC"/>
</dbReference>
<dbReference type="Proteomes" id="UP000000582">
    <property type="component" value="Chromosome"/>
</dbReference>
<dbReference type="InterPro" id="IPR035437">
    <property type="entry name" value="SNase_OB-fold_sf"/>
</dbReference>
<evidence type="ECO:0000313" key="5">
    <source>
        <dbReference type="EMBL" id="BAB99246.1"/>
    </source>
</evidence>
<dbReference type="KEGG" id="cgl:Cgl1853"/>
<accession>Q8NPG0</accession>
<dbReference type="PANTHER" id="PTHR12302:SF3">
    <property type="entry name" value="SERINE_THREONINE-PROTEIN KINASE 31"/>
    <property type="match status" value="1"/>
</dbReference>
<keyword evidence="6" id="KW-1185">Reference proteome</keyword>
<dbReference type="HOGENOM" id="CLU_1213153_0_0_11"/>
<evidence type="ECO:0000256" key="3">
    <source>
        <dbReference type="ARBA" id="ARBA00022801"/>
    </source>
</evidence>
<dbReference type="PROSITE" id="PS01123">
    <property type="entry name" value="TNASE_1"/>
    <property type="match status" value="1"/>
</dbReference>
<dbReference type="OrthoDB" id="5241375at2"/>
<gene>
    <name evidence="5" type="ordered locus">Cgl1853</name>
</gene>
<name>Q8NPG0_CORGL</name>
<dbReference type="PATRIC" id="fig|196627.13.peg.1788"/>
<dbReference type="EMBL" id="BA000036">
    <property type="protein sequence ID" value="BAB99246.1"/>
    <property type="molecule type" value="Genomic_DNA"/>
</dbReference>
<protein>
    <submittedName>
        <fullName evidence="5">Micrococcal nuclease (Thermonuclease) homologs</fullName>
        <ecNumber evidence="5">3.1.31.1</ecNumber>
    </submittedName>
</protein>
<dbReference type="Pfam" id="PF00565">
    <property type="entry name" value="SNase"/>
    <property type="match status" value="1"/>
</dbReference>
<proteinExistence type="predicted"/>
<dbReference type="BioCyc" id="CORYNE:G18NG-11445-MONOMER"/>
<dbReference type="SUPFAM" id="SSF50199">
    <property type="entry name" value="Staphylococcal nuclease"/>
    <property type="match status" value="1"/>
</dbReference>
<keyword evidence="3 5" id="KW-0378">Hydrolase</keyword>
<reference evidence="6" key="1">
    <citation type="journal article" date="2003" name="Appl. Microbiol. Biotechnol.">
        <title>The Corynebacterium glutamicum genome: features and impacts on biotechnological processes.</title>
        <authorList>
            <person name="Ikeda M."/>
            <person name="Nakagawa S."/>
        </authorList>
    </citation>
    <scope>NUCLEOTIDE SEQUENCE [LARGE SCALE GENOMIC DNA]</scope>
    <source>
        <strain evidence="6">ATCC 13032 / DSM 20300 / BCRC 11384 / JCM 1318 / LMG 3730 / NCIMB 10025</strain>
    </source>
</reference>
<dbReference type="PROSITE" id="PS50830">
    <property type="entry name" value="TNASE_3"/>
    <property type="match status" value="1"/>
</dbReference>
<dbReference type="PANTHER" id="PTHR12302">
    <property type="entry name" value="EBNA2 BINDING PROTEIN P100"/>
    <property type="match status" value="1"/>
</dbReference>
<dbReference type="SMART" id="SM00318">
    <property type="entry name" value="SNc"/>
    <property type="match status" value="1"/>
</dbReference>
<dbReference type="InterPro" id="IPR016071">
    <property type="entry name" value="Staphylococal_nuclease_OB-fold"/>
</dbReference>
<dbReference type="Gene3D" id="2.40.50.90">
    <property type="match status" value="1"/>
</dbReference>
<evidence type="ECO:0000256" key="1">
    <source>
        <dbReference type="ARBA" id="ARBA00022722"/>
    </source>
</evidence>
<keyword evidence="1" id="KW-0540">Nuclease</keyword>
<keyword evidence="2" id="KW-0255">Endonuclease</keyword>
<organism evidence="5 6">
    <name type="scientific">Corynebacterium glutamicum (strain ATCC 13032 / DSM 20300 / JCM 1318 / BCRC 11384 / CCUG 27702 / LMG 3730 / NBRC 12168 / NCIMB 10025 / NRRL B-2784 / 534)</name>
    <dbReference type="NCBI Taxonomy" id="196627"/>
    <lineage>
        <taxon>Bacteria</taxon>
        <taxon>Bacillati</taxon>
        <taxon>Actinomycetota</taxon>
        <taxon>Actinomycetes</taxon>
        <taxon>Mycobacteriales</taxon>
        <taxon>Corynebacteriaceae</taxon>
        <taxon>Corynebacterium</taxon>
    </lineage>
</organism>
<sequence>MINLSTTQTSTRKFPRMSLSISFHKIALSATTLLGAVAISACALVTQAPPINAAPVTGSSSLSSTLDLGTTTPTSIDTVKLTQQAQNQAAPRVAASLVRVVDGDTIVVNYQGAQKTVRMIGIDSPETKHPTKPVGFYGPESSQNLTTMLRGATITLEFDSTQAREDQYGRLLAYVWYTKGDSGLKLANLEQIASGSAAEYSFDTRYNHRNIFLRAQTLAKASSLGMWG</sequence>
<feature type="domain" description="TNase-like" evidence="4">
    <location>
        <begin position="91"/>
        <end position="228"/>
    </location>
</feature>
<dbReference type="EC" id="3.1.31.1" evidence="5"/>
<dbReference type="GO" id="GO:0003676">
    <property type="term" value="F:nucleic acid binding"/>
    <property type="evidence" value="ECO:0007669"/>
    <property type="project" value="InterPro"/>
</dbReference>
<dbReference type="InterPro" id="IPR002071">
    <property type="entry name" value="Thermonucl_AS"/>
</dbReference>
<evidence type="ECO:0000259" key="4">
    <source>
        <dbReference type="PROSITE" id="PS50830"/>
    </source>
</evidence>
<evidence type="ECO:0000256" key="2">
    <source>
        <dbReference type="ARBA" id="ARBA00022759"/>
    </source>
</evidence>
<dbReference type="AlphaFoldDB" id="Q8NPG0"/>